<dbReference type="Proteomes" id="UP000070578">
    <property type="component" value="Unassembled WGS sequence"/>
</dbReference>
<dbReference type="EMBL" id="LSLI01000084">
    <property type="protein sequence ID" value="KXS31286.1"/>
    <property type="molecule type" value="Genomic_DNA"/>
</dbReference>
<name>A0A139BQK1_9PROT</name>
<protein>
    <submittedName>
        <fullName evidence="1">Uncharacterized protein</fullName>
    </submittedName>
</protein>
<comment type="caution">
    <text evidence="1">The sequence shown here is derived from an EMBL/GenBank/DDBJ whole genome shotgun (WGS) entry which is preliminary data.</text>
</comment>
<organism evidence="1 2">
    <name type="scientific">Candidatus Gallionella acididurans</name>
    <dbReference type="NCBI Taxonomy" id="1796491"/>
    <lineage>
        <taxon>Bacteria</taxon>
        <taxon>Pseudomonadati</taxon>
        <taxon>Pseudomonadota</taxon>
        <taxon>Betaproteobacteria</taxon>
        <taxon>Nitrosomonadales</taxon>
        <taxon>Gallionellaceae</taxon>
        <taxon>Gallionella</taxon>
    </lineage>
</organism>
<reference evidence="1 2" key="2">
    <citation type="submission" date="2016-03" db="EMBL/GenBank/DDBJ databases">
        <title>New uncultured bacterium of the family Gallionellaceae from acid mine drainage: description and reconstruction of genome based on metagenomic analysis of microbial community.</title>
        <authorList>
            <person name="Kadnikov V."/>
            <person name="Ivasenko D."/>
            <person name="Beletsky A."/>
            <person name="Mardanov A."/>
            <person name="Danilova E."/>
            <person name="Pimenov N."/>
            <person name="Karnachuk O."/>
            <person name="Ravin N."/>
        </authorList>
    </citation>
    <scope>NUCLEOTIDE SEQUENCE [LARGE SCALE GENOMIC DNA]</scope>
    <source>
        <strain evidence="1">ShG14-8</strain>
    </source>
</reference>
<accession>A0A139BQK1</accession>
<proteinExistence type="predicted"/>
<dbReference type="AlphaFoldDB" id="A0A139BQK1"/>
<reference evidence="1 2" key="1">
    <citation type="submission" date="2016-02" db="EMBL/GenBank/DDBJ databases">
        <authorList>
            <person name="Wen L."/>
            <person name="He K."/>
            <person name="Yang H."/>
        </authorList>
    </citation>
    <scope>NUCLEOTIDE SEQUENCE [LARGE SCALE GENOMIC DNA]</scope>
    <source>
        <strain evidence="1">ShG14-8</strain>
    </source>
</reference>
<gene>
    <name evidence="1" type="ORF">AWT59_2576</name>
</gene>
<sequence length="58" mass="6438">MPDNTVLRCFAGGVMGDQNFLIMLCVMKDMQEKNQPENLVGGPAWFGFKLASEFIVPT</sequence>
<evidence type="ECO:0000313" key="2">
    <source>
        <dbReference type="Proteomes" id="UP000070578"/>
    </source>
</evidence>
<evidence type="ECO:0000313" key="1">
    <source>
        <dbReference type="EMBL" id="KXS31286.1"/>
    </source>
</evidence>